<dbReference type="Pfam" id="PF01243">
    <property type="entry name" value="PNPOx_N"/>
    <property type="match status" value="1"/>
</dbReference>
<dbReference type="OrthoDB" id="9812086at2"/>
<feature type="domain" description="Pyridoxamine 5'-phosphate oxidase N-terminal" evidence="2">
    <location>
        <begin position="6"/>
        <end position="133"/>
    </location>
</feature>
<reference evidence="3 4" key="1">
    <citation type="submission" date="2017-08" db="EMBL/GenBank/DDBJ databases">
        <title>The complete genome sequence of Nocardiopsis gilva YIM 90087.</title>
        <authorList>
            <person name="Yin M."/>
            <person name="Tang S."/>
        </authorList>
    </citation>
    <scope>NUCLEOTIDE SEQUENCE [LARGE SCALE GENOMIC DNA]</scope>
    <source>
        <strain evidence="3 4">YIM 90087</strain>
    </source>
</reference>
<dbReference type="InterPro" id="IPR012349">
    <property type="entry name" value="Split_barrel_FMN-bd"/>
</dbReference>
<dbReference type="InterPro" id="IPR052019">
    <property type="entry name" value="F420H2_bilvrd_red/Heme_oxyg"/>
</dbReference>
<evidence type="ECO:0000256" key="1">
    <source>
        <dbReference type="ARBA" id="ARBA00023002"/>
    </source>
</evidence>
<evidence type="ECO:0000313" key="4">
    <source>
        <dbReference type="Proteomes" id="UP000215005"/>
    </source>
</evidence>
<proteinExistence type="predicted"/>
<dbReference type="RefSeq" id="WP_017620490.1">
    <property type="nucleotide sequence ID" value="NZ_ANBG01000328.1"/>
</dbReference>
<dbReference type="Proteomes" id="UP000215005">
    <property type="component" value="Chromosome"/>
</dbReference>
<evidence type="ECO:0000259" key="2">
    <source>
        <dbReference type="Pfam" id="PF01243"/>
    </source>
</evidence>
<gene>
    <name evidence="3" type="ORF">CDO52_01525</name>
</gene>
<dbReference type="AlphaFoldDB" id="A0A223S0V3"/>
<dbReference type="EMBL" id="CP022753">
    <property type="protein sequence ID" value="ASU81649.1"/>
    <property type="molecule type" value="Genomic_DNA"/>
</dbReference>
<dbReference type="Gene3D" id="2.30.110.10">
    <property type="entry name" value="Electron Transport, Fmn-binding Protein, Chain A"/>
    <property type="match status" value="1"/>
</dbReference>
<keyword evidence="1" id="KW-0560">Oxidoreductase</keyword>
<evidence type="ECO:0000313" key="3">
    <source>
        <dbReference type="EMBL" id="ASU81649.1"/>
    </source>
</evidence>
<dbReference type="GO" id="GO:0005829">
    <property type="term" value="C:cytosol"/>
    <property type="evidence" value="ECO:0007669"/>
    <property type="project" value="TreeGrafter"/>
</dbReference>
<dbReference type="SUPFAM" id="SSF50475">
    <property type="entry name" value="FMN-binding split barrel"/>
    <property type="match status" value="1"/>
</dbReference>
<dbReference type="KEGG" id="ngv:CDO52_01525"/>
<dbReference type="NCBIfam" id="TIGR03668">
    <property type="entry name" value="Rv0121_F420"/>
    <property type="match status" value="1"/>
</dbReference>
<keyword evidence="4" id="KW-1185">Reference proteome</keyword>
<dbReference type="GO" id="GO:0016627">
    <property type="term" value="F:oxidoreductase activity, acting on the CH-CH group of donors"/>
    <property type="evidence" value="ECO:0007669"/>
    <property type="project" value="TreeGrafter"/>
</dbReference>
<dbReference type="PANTHER" id="PTHR35176:SF2">
    <property type="entry name" value="F420H(2)-DEPENDENT REDUCTASE RV1155"/>
    <property type="match status" value="1"/>
</dbReference>
<dbReference type="PANTHER" id="PTHR35176">
    <property type="entry name" value="HEME OXYGENASE HI_0854-RELATED"/>
    <property type="match status" value="1"/>
</dbReference>
<sequence length="138" mass="15601">MRWSAEQARRQFATSRVARLATADTAGRPHLVPVTFAAYGDTVATAIDSKPKSTRALKRLRNIAENPRVSLLVDDYSDDWDHLWWARADGDARIEYTGPQWNEARDRLVAKYPQYRDTPPTDAIILVAVASWSGWSSQ</sequence>
<dbReference type="GO" id="GO:0070967">
    <property type="term" value="F:coenzyme F420 binding"/>
    <property type="evidence" value="ECO:0007669"/>
    <property type="project" value="TreeGrafter"/>
</dbReference>
<name>A0A223S0V3_9ACTN</name>
<protein>
    <submittedName>
        <fullName evidence="3">TIGR03668 family PPOX class F420-dependent oxidoreductase</fullName>
    </submittedName>
</protein>
<organism evidence="3 4">
    <name type="scientific">Nocardiopsis gilva YIM 90087</name>
    <dbReference type="NCBI Taxonomy" id="1235441"/>
    <lineage>
        <taxon>Bacteria</taxon>
        <taxon>Bacillati</taxon>
        <taxon>Actinomycetota</taxon>
        <taxon>Actinomycetes</taxon>
        <taxon>Streptosporangiales</taxon>
        <taxon>Nocardiopsidaceae</taxon>
        <taxon>Nocardiopsis</taxon>
    </lineage>
</organism>
<accession>A0A223S0V3</accession>
<dbReference type="InterPro" id="IPR019967">
    <property type="entry name" value="F420-dep_enz_PPOX_Rv0121"/>
</dbReference>
<dbReference type="InterPro" id="IPR011576">
    <property type="entry name" value="Pyridox_Oxase_N"/>
</dbReference>